<evidence type="ECO:0000256" key="9">
    <source>
        <dbReference type="ARBA" id="ARBA00023277"/>
    </source>
</evidence>
<feature type="compositionally biased region" description="Polar residues" evidence="15">
    <location>
        <begin position="1"/>
        <end position="12"/>
    </location>
</feature>
<evidence type="ECO:0000256" key="10">
    <source>
        <dbReference type="ARBA" id="ARBA00023316"/>
    </source>
</evidence>
<keyword evidence="6" id="KW-0378">Hydrolase</keyword>
<evidence type="ECO:0000313" key="17">
    <source>
        <dbReference type="EMBL" id="KAK5291031.1"/>
    </source>
</evidence>
<dbReference type="Gene3D" id="3.20.20.80">
    <property type="entry name" value="Glycosidases"/>
    <property type="match status" value="1"/>
</dbReference>
<comment type="similarity">
    <text evidence="3">Belongs to the glycosyl hydrolase 17 family.</text>
</comment>
<gene>
    <name evidence="17" type="ORF">LTR16_002403</name>
</gene>
<keyword evidence="9" id="KW-0119">Carbohydrate metabolism</keyword>
<dbReference type="InterPro" id="IPR050732">
    <property type="entry name" value="Beta-glucan_modifiers"/>
</dbReference>
<evidence type="ECO:0000256" key="3">
    <source>
        <dbReference type="ARBA" id="ARBA00008773"/>
    </source>
</evidence>
<comment type="function">
    <text evidence="12">Glucanases play a role in cell expansion during growth, in cell-cell fusion during mating, and in spore release during sporulation. This enzyme may be involved in beta-glucan degradation. Active on laminarin and lichenan.</text>
</comment>
<evidence type="ECO:0000256" key="1">
    <source>
        <dbReference type="ARBA" id="ARBA00000382"/>
    </source>
</evidence>
<evidence type="ECO:0000256" key="15">
    <source>
        <dbReference type="SAM" id="MobiDB-lite"/>
    </source>
</evidence>
<evidence type="ECO:0000256" key="16">
    <source>
        <dbReference type="SAM" id="Phobius"/>
    </source>
</evidence>
<feature type="compositionally biased region" description="Pro residues" evidence="15">
    <location>
        <begin position="56"/>
        <end position="81"/>
    </location>
</feature>
<evidence type="ECO:0000256" key="8">
    <source>
        <dbReference type="ARBA" id="ARBA00023180"/>
    </source>
</evidence>
<feature type="compositionally biased region" description="Low complexity" evidence="15">
    <location>
        <begin position="244"/>
        <end position="254"/>
    </location>
</feature>
<evidence type="ECO:0000256" key="12">
    <source>
        <dbReference type="ARBA" id="ARBA00037649"/>
    </source>
</evidence>
<dbReference type="InterPro" id="IPR017853">
    <property type="entry name" value="GH"/>
</dbReference>
<keyword evidence="5" id="KW-1003">Cell membrane</keyword>
<keyword evidence="7 16" id="KW-0472">Membrane</keyword>
<evidence type="ECO:0000256" key="14">
    <source>
        <dbReference type="ARBA" id="ARBA00043078"/>
    </source>
</evidence>
<evidence type="ECO:0000313" key="18">
    <source>
        <dbReference type="Proteomes" id="UP001357485"/>
    </source>
</evidence>
<feature type="region of interest" description="Disordered" evidence="15">
    <location>
        <begin position="225"/>
        <end position="278"/>
    </location>
</feature>
<feature type="transmembrane region" description="Helical" evidence="16">
    <location>
        <begin position="404"/>
        <end position="427"/>
    </location>
</feature>
<keyword evidence="16" id="KW-0812">Transmembrane</keyword>
<dbReference type="SUPFAM" id="SSF51445">
    <property type="entry name" value="(Trans)glycosidases"/>
    <property type="match status" value="1"/>
</dbReference>
<evidence type="ECO:0000256" key="4">
    <source>
        <dbReference type="ARBA" id="ARBA00012780"/>
    </source>
</evidence>
<organism evidence="17 18">
    <name type="scientific">Cryomyces antarcticus</name>
    <dbReference type="NCBI Taxonomy" id="329879"/>
    <lineage>
        <taxon>Eukaryota</taxon>
        <taxon>Fungi</taxon>
        <taxon>Dikarya</taxon>
        <taxon>Ascomycota</taxon>
        <taxon>Pezizomycotina</taxon>
        <taxon>Dothideomycetes</taxon>
        <taxon>Dothideomycetes incertae sedis</taxon>
        <taxon>Cryomyces</taxon>
    </lineage>
</organism>
<evidence type="ECO:0000256" key="6">
    <source>
        <dbReference type="ARBA" id="ARBA00022801"/>
    </source>
</evidence>
<feature type="compositionally biased region" description="Polar residues" evidence="15">
    <location>
        <begin position="234"/>
        <end position="243"/>
    </location>
</feature>
<comment type="subcellular location">
    <subcellularLocation>
        <location evidence="2">Cell membrane</location>
        <topology evidence="2">Single-pass type II membrane protein</topology>
    </subcellularLocation>
</comment>
<keyword evidence="11" id="KW-0624">Polysaccharide degradation</keyword>
<dbReference type="PANTHER" id="PTHR16631:SF17">
    <property type="entry name" value="GLUCAN ENDO-1,3-BETA-GLUCOSIDASE BTGC"/>
    <property type="match status" value="1"/>
</dbReference>
<dbReference type="PANTHER" id="PTHR16631">
    <property type="entry name" value="GLUCAN 1,3-BETA-GLUCOSIDASE"/>
    <property type="match status" value="1"/>
</dbReference>
<accession>A0ABR0M7G4</accession>
<evidence type="ECO:0000256" key="13">
    <source>
        <dbReference type="ARBA" id="ARBA00042373"/>
    </source>
</evidence>
<evidence type="ECO:0000256" key="2">
    <source>
        <dbReference type="ARBA" id="ARBA00004401"/>
    </source>
</evidence>
<feature type="region of interest" description="Disordered" evidence="15">
    <location>
        <begin position="293"/>
        <end position="321"/>
    </location>
</feature>
<name>A0ABR0M7G4_9PEZI</name>
<feature type="region of interest" description="Disordered" evidence="15">
    <location>
        <begin position="1"/>
        <end position="123"/>
    </location>
</feature>
<reference evidence="17 18" key="1">
    <citation type="submission" date="2023-08" db="EMBL/GenBank/DDBJ databases">
        <title>Black Yeasts Isolated from many extreme environments.</title>
        <authorList>
            <person name="Coleine C."/>
            <person name="Stajich J.E."/>
            <person name="Selbmann L."/>
        </authorList>
    </citation>
    <scope>NUCLEOTIDE SEQUENCE [LARGE SCALE GENOMIC DNA]</scope>
    <source>
        <strain evidence="17 18">CCFEE 536</strain>
    </source>
</reference>
<evidence type="ECO:0000256" key="11">
    <source>
        <dbReference type="ARBA" id="ARBA00023326"/>
    </source>
</evidence>
<keyword evidence="16" id="KW-1133">Transmembrane helix</keyword>
<comment type="catalytic activity">
    <reaction evidence="1">
        <text>Hydrolysis of (1-&gt;3)-beta-D-glucosidic linkages in (1-&gt;3)-beta-D-glucans.</text>
        <dbReference type="EC" id="3.2.1.39"/>
    </reaction>
</comment>
<protein>
    <recommendedName>
        <fullName evidence="4">glucan endo-1,3-beta-D-glucosidase</fullName>
        <ecNumber evidence="4">3.2.1.39</ecNumber>
    </recommendedName>
    <alternativeName>
        <fullName evidence="14">Endo-1,3-beta-glucanase btgC</fullName>
    </alternativeName>
    <alternativeName>
        <fullName evidence="13">Laminarinase btgC</fullName>
    </alternativeName>
</protein>
<dbReference type="Proteomes" id="UP001357485">
    <property type="component" value="Unassembled WGS sequence"/>
</dbReference>
<proteinExistence type="inferred from homology"/>
<keyword evidence="8" id="KW-0325">Glycoprotein</keyword>
<keyword evidence="18" id="KW-1185">Reference proteome</keyword>
<keyword evidence="10" id="KW-0961">Cell wall biogenesis/degradation</keyword>
<feature type="compositionally biased region" description="Basic and acidic residues" evidence="15">
    <location>
        <begin position="14"/>
        <end position="41"/>
    </location>
</feature>
<dbReference type="EC" id="3.2.1.39" evidence="4"/>
<comment type="caution">
    <text evidence="17">The sequence shown here is derived from an EMBL/GenBank/DDBJ whole genome shotgun (WGS) entry which is preliminary data.</text>
</comment>
<evidence type="ECO:0000256" key="7">
    <source>
        <dbReference type="ARBA" id="ARBA00023136"/>
    </source>
</evidence>
<sequence>MSSQPPQRNYSFNYHDEGALRPGRQRQEQDYPRPHEDEVQGAREYQVSPIEYRSPYQPPPPREYTISPPSPPSHSSIPPPSVHSQTYAQEQEYGYPQVPRPRQVSQSSATARKPLPPRPDTSVYKAVVPLGPIDNNGHVWGRELGYANSMTVRRQSTTTPGMDNLGERAAGGGIAGIAVGVANTNDRDSGLQALRDIDNLYSRPFYEAPGRQYDADDSGYPYGYSGAPRRPSHQHQVSYSSSNAPLAPAAAAPATSIPGIPRTGFSRDNSPSPPWAAGGLPYHADNSYISARDPLASRPDLGPIDPTEIADDDDDDGIAHQVPGRKTVLGLGGRGHSRNDSGSIPLTAAAGAAGGTAGSGFFKGLGQREAGGQYGPVSEGGDRGNGDVERMVSEQNHGNKRLKWTVGSLIVVVIVLAIIGGVIGGVLSNRSKPCPSVSSDNATDLDASSAEIKKLLGNTNLHKVFPGMDYTPLNAQYPGCLSNPPSQNNITRDMAVLSQLTNAVRLYGTDCNQTEMVLHSINKLGLKDMRVWLGVWLGNNETTNTRQLDQMYKILDDNGGDPFAGVIVGNEVLFRKDLTAAELGTVLSGVKTNLTAKNIKLPVATSDLGDNWTAGLANEVDIVMANIHPFFAGVTPDAAAGWTWDFWQSHDAIYKTSTASSYPTNVIGEVGWPSGGGNDCGTGAACASPTAGSVAGVNEMNMFMDNFVCQSLKNGTTYFWFEAFDEPWKTVFNTKTEQWEDKWGLMDANRNLKSGIKIPDCGGQTVA</sequence>
<dbReference type="EMBL" id="JAVRRA010000184">
    <property type="protein sequence ID" value="KAK5291031.1"/>
    <property type="molecule type" value="Genomic_DNA"/>
</dbReference>
<evidence type="ECO:0000256" key="5">
    <source>
        <dbReference type="ARBA" id="ARBA00022475"/>
    </source>
</evidence>